<gene>
    <name evidence="2" type="ORF">DFH94DRAFT_844031</name>
</gene>
<dbReference type="EMBL" id="WHVB01000006">
    <property type="protein sequence ID" value="KAF8481606.1"/>
    <property type="molecule type" value="Genomic_DNA"/>
</dbReference>
<evidence type="ECO:0000313" key="3">
    <source>
        <dbReference type="Proteomes" id="UP000759537"/>
    </source>
</evidence>
<protein>
    <submittedName>
        <fullName evidence="2">Uncharacterized protein</fullName>
    </submittedName>
</protein>
<feature type="region of interest" description="Disordered" evidence="1">
    <location>
        <begin position="196"/>
        <end position="223"/>
    </location>
</feature>
<feature type="compositionally biased region" description="Basic and acidic residues" evidence="1">
    <location>
        <begin position="209"/>
        <end position="220"/>
    </location>
</feature>
<keyword evidence="3" id="KW-1185">Reference proteome</keyword>
<evidence type="ECO:0000313" key="2">
    <source>
        <dbReference type="EMBL" id="KAF8481606.1"/>
    </source>
</evidence>
<comment type="caution">
    <text evidence="2">The sequence shown here is derived from an EMBL/GenBank/DDBJ whole genome shotgun (WGS) entry which is preliminary data.</text>
</comment>
<dbReference type="Proteomes" id="UP000759537">
    <property type="component" value="Unassembled WGS sequence"/>
</dbReference>
<organism evidence="2 3">
    <name type="scientific">Russula ochroleuca</name>
    <dbReference type="NCBI Taxonomy" id="152965"/>
    <lineage>
        <taxon>Eukaryota</taxon>
        <taxon>Fungi</taxon>
        <taxon>Dikarya</taxon>
        <taxon>Basidiomycota</taxon>
        <taxon>Agaricomycotina</taxon>
        <taxon>Agaricomycetes</taxon>
        <taxon>Russulales</taxon>
        <taxon>Russulaceae</taxon>
        <taxon>Russula</taxon>
    </lineage>
</organism>
<name>A0A9P5MXY0_9AGAM</name>
<proteinExistence type="predicted"/>
<sequence>MQSSSIDLFLIPWTSVTQEKSPPATCLHSSSHASRVNTSLVVPALTTAIAALIVAHTKARLEPLRAGQPYDAFPSLGAHLRHLVLALGAVLALVRRKIRARVVDDSDGCNEAEAGADWESLVSLSGVLWRGYEAESEGKAALLQLLTRVTRRTITTFQSETNAAVINDIIWDNLYIGLIKALGTMGMDLRGRTKVDKEHWSGEGDSGEIESKGGFEEHHGASSRSKRLGWTEKYGVIR</sequence>
<reference evidence="2" key="1">
    <citation type="submission" date="2019-10" db="EMBL/GenBank/DDBJ databases">
        <authorList>
            <consortium name="DOE Joint Genome Institute"/>
            <person name="Kuo A."/>
            <person name="Miyauchi S."/>
            <person name="Kiss E."/>
            <person name="Drula E."/>
            <person name="Kohler A."/>
            <person name="Sanchez-Garcia M."/>
            <person name="Andreopoulos B."/>
            <person name="Barry K.W."/>
            <person name="Bonito G."/>
            <person name="Buee M."/>
            <person name="Carver A."/>
            <person name="Chen C."/>
            <person name="Cichocki N."/>
            <person name="Clum A."/>
            <person name="Culley D."/>
            <person name="Crous P.W."/>
            <person name="Fauchery L."/>
            <person name="Girlanda M."/>
            <person name="Hayes R."/>
            <person name="Keri Z."/>
            <person name="LaButti K."/>
            <person name="Lipzen A."/>
            <person name="Lombard V."/>
            <person name="Magnuson J."/>
            <person name="Maillard F."/>
            <person name="Morin E."/>
            <person name="Murat C."/>
            <person name="Nolan M."/>
            <person name="Ohm R."/>
            <person name="Pangilinan J."/>
            <person name="Pereira M."/>
            <person name="Perotto S."/>
            <person name="Peter M."/>
            <person name="Riley R."/>
            <person name="Sitrit Y."/>
            <person name="Stielow B."/>
            <person name="Szollosi G."/>
            <person name="Zifcakova L."/>
            <person name="Stursova M."/>
            <person name="Spatafora J.W."/>
            <person name="Tedersoo L."/>
            <person name="Vaario L.-M."/>
            <person name="Yamada A."/>
            <person name="Yan M."/>
            <person name="Wang P."/>
            <person name="Xu J."/>
            <person name="Bruns T."/>
            <person name="Baldrian P."/>
            <person name="Vilgalys R."/>
            <person name="Henrissat B."/>
            <person name="Grigoriev I.V."/>
            <person name="Hibbett D."/>
            <person name="Nagy L.G."/>
            <person name="Martin F.M."/>
        </authorList>
    </citation>
    <scope>NUCLEOTIDE SEQUENCE</scope>
    <source>
        <strain evidence="2">Prilba</strain>
    </source>
</reference>
<dbReference type="AlphaFoldDB" id="A0A9P5MXY0"/>
<reference evidence="2" key="2">
    <citation type="journal article" date="2020" name="Nat. Commun.">
        <title>Large-scale genome sequencing of mycorrhizal fungi provides insights into the early evolution of symbiotic traits.</title>
        <authorList>
            <person name="Miyauchi S."/>
            <person name="Kiss E."/>
            <person name="Kuo A."/>
            <person name="Drula E."/>
            <person name="Kohler A."/>
            <person name="Sanchez-Garcia M."/>
            <person name="Morin E."/>
            <person name="Andreopoulos B."/>
            <person name="Barry K.W."/>
            <person name="Bonito G."/>
            <person name="Buee M."/>
            <person name="Carver A."/>
            <person name="Chen C."/>
            <person name="Cichocki N."/>
            <person name="Clum A."/>
            <person name="Culley D."/>
            <person name="Crous P.W."/>
            <person name="Fauchery L."/>
            <person name="Girlanda M."/>
            <person name="Hayes R.D."/>
            <person name="Keri Z."/>
            <person name="LaButti K."/>
            <person name="Lipzen A."/>
            <person name="Lombard V."/>
            <person name="Magnuson J."/>
            <person name="Maillard F."/>
            <person name="Murat C."/>
            <person name="Nolan M."/>
            <person name="Ohm R.A."/>
            <person name="Pangilinan J."/>
            <person name="Pereira M.F."/>
            <person name="Perotto S."/>
            <person name="Peter M."/>
            <person name="Pfister S."/>
            <person name="Riley R."/>
            <person name="Sitrit Y."/>
            <person name="Stielow J.B."/>
            <person name="Szollosi G."/>
            <person name="Zifcakova L."/>
            <person name="Stursova M."/>
            <person name="Spatafora J.W."/>
            <person name="Tedersoo L."/>
            <person name="Vaario L.M."/>
            <person name="Yamada A."/>
            <person name="Yan M."/>
            <person name="Wang P."/>
            <person name="Xu J."/>
            <person name="Bruns T."/>
            <person name="Baldrian P."/>
            <person name="Vilgalys R."/>
            <person name="Dunand C."/>
            <person name="Henrissat B."/>
            <person name="Grigoriev I.V."/>
            <person name="Hibbett D."/>
            <person name="Nagy L.G."/>
            <person name="Martin F.M."/>
        </authorList>
    </citation>
    <scope>NUCLEOTIDE SEQUENCE</scope>
    <source>
        <strain evidence="2">Prilba</strain>
    </source>
</reference>
<evidence type="ECO:0000256" key="1">
    <source>
        <dbReference type="SAM" id="MobiDB-lite"/>
    </source>
</evidence>
<accession>A0A9P5MXY0</accession>